<dbReference type="InterPro" id="IPR039561">
    <property type="entry name" value="Peptidase_M15C"/>
</dbReference>
<dbReference type="AlphaFoldDB" id="A0A1W1BCH4"/>
<name>A0A1W1BCH4_9ZZZZ</name>
<dbReference type="Gene3D" id="3.30.1380.10">
    <property type="match status" value="1"/>
</dbReference>
<sequence>MKKIILIPIILITTGFAEFHAQVYDIAPKLKEKMIKGNSWHRGCPVDTVDLRYLRLTYMNFQGEEKIGELIVHRKIADDIVNIMRELYEIGYPINQMKLVSDFGGNDWKSIEADNTSAFNCRKATGSKKWSKHSYGMAIDINPIENPYISSRGHISHRASQRYRKRVHRDNSLVDRAVLLRNDEATKIFKSYGFGWGGDWRYTKDYQHFSK</sequence>
<organism evidence="2">
    <name type="scientific">hydrothermal vent metagenome</name>
    <dbReference type="NCBI Taxonomy" id="652676"/>
    <lineage>
        <taxon>unclassified sequences</taxon>
        <taxon>metagenomes</taxon>
        <taxon>ecological metagenomes</taxon>
    </lineage>
</organism>
<evidence type="ECO:0000313" key="2">
    <source>
        <dbReference type="EMBL" id="SFV51212.1"/>
    </source>
</evidence>
<dbReference type="SUPFAM" id="SSF55166">
    <property type="entry name" value="Hedgehog/DD-peptidase"/>
    <property type="match status" value="1"/>
</dbReference>
<gene>
    <name evidence="2" type="ORF">MNB_SV-12-728</name>
</gene>
<dbReference type="EMBL" id="FPHE01000017">
    <property type="protein sequence ID" value="SFV51212.1"/>
    <property type="molecule type" value="Genomic_DNA"/>
</dbReference>
<reference evidence="2" key="1">
    <citation type="submission" date="2016-10" db="EMBL/GenBank/DDBJ databases">
        <authorList>
            <person name="de Groot N.N."/>
        </authorList>
    </citation>
    <scope>NUCLEOTIDE SEQUENCE</scope>
</reference>
<dbReference type="InterPro" id="IPR009045">
    <property type="entry name" value="Zn_M74/Hedgehog-like"/>
</dbReference>
<protein>
    <recommendedName>
        <fullName evidence="1">Peptidase M15C domain-containing protein</fullName>
    </recommendedName>
</protein>
<dbReference type="GO" id="GO:0008233">
    <property type="term" value="F:peptidase activity"/>
    <property type="evidence" value="ECO:0007669"/>
    <property type="project" value="InterPro"/>
</dbReference>
<proteinExistence type="predicted"/>
<evidence type="ECO:0000259" key="1">
    <source>
        <dbReference type="Pfam" id="PF13539"/>
    </source>
</evidence>
<accession>A0A1W1BCH4</accession>
<dbReference type="Pfam" id="PF13539">
    <property type="entry name" value="Peptidase_M15_4"/>
    <property type="match status" value="1"/>
</dbReference>
<feature type="domain" description="Peptidase M15C" evidence="1">
    <location>
        <begin position="125"/>
        <end position="210"/>
    </location>
</feature>